<dbReference type="GO" id="GO:0009288">
    <property type="term" value="C:bacterial-type flagellum"/>
    <property type="evidence" value="ECO:0007669"/>
    <property type="project" value="InterPro"/>
</dbReference>
<evidence type="ECO:0000256" key="4">
    <source>
        <dbReference type="ARBA" id="ARBA00022500"/>
    </source>
</evidence>
<dbReference type="GO" id="GO:0044781">
    <property type="term" value="P:bacterial-type flagellum organization"/>
    <property type="evidence" value="ECO:0007669"/>
    <property type="project" value="UniProtKB-KW"/>
</dbReference>
<evidence type="ECO:0000256" key="1">
    <source>
        <dbReference type="ARBA" id="ARBA00004413"/>
    </source>
</evidence>
<dbReference type="InterPro" id="IPR012823">
    <property type="entry name" value="Flagell_FliJ"/>
</dbReference>
<dbReference type="InterPro" id="IPR052570">
    <property type="entry name" value="FliJ"/>
</dbReference>
<keyword evidence="7" id="KW-0472">Membrane</keyword>
<protein>
    <recommendedName>
        <fullName evidence="10">Flagellar FliJ protein</fullName>
    </recommendedName>
</protein>
<keyword evidence="6" id="KW-0653">Protein transport</keyword>
<dbReference type="PANTHER" id="PTHR38786:SF1">
    <property type="entry name" value="FLAGELLAR FLIJ PROTEIN"/>
    <property type="match status" value="1"/>
</dbReference>
<keyword evidence="3" id="KW-1003">Cell membrane</keyword>
<evidence type="ECO:0000256" key="3">
    <source>
        <dbReference type="ARBA" id="ARBA00022475"/>
    </source>
</evidence>
<evidence type="ECO:0000256" key="7">
    <source>
        <dbReference type="ARBA" id="ARBA00023136"/>
    </source>
</evidence>
<dbReference type="EMBL" id="UOFR01000078">
    <property type="protein sequence ID" value="VAX00661.1"/>
    <property type="molecule type" value="Genomic_DNA"/>
</dbReference>
<evidence type="ECO:0000313" key="9">
    <source>
        <dbReference type="EMBL" id="VAX00661.1"/>
    </source>
</evidence>
<comment type="subcellular location">
    <subcellularLocation>
        <location evidence="1">Cell membrane</location>
        <topology evidence="1">Peripheral membrane protein</topology>
        <orientation evidence="1">Cytoplasmic side</orientation>
    </subcellularLocation>
</comment>
<evidence type="ECO:0000256" key="8">
    <source>
        <dbReference type="ARBA" id="ARBA00023225"/>
    </source>
</evidence>
<sequence>MSKPKSERFKVLQKLAGRNESLAAQNLGLSVGNLDAQRSRLSELQKFREEYTQQFYQSGTSGITSIAMQSFQQFISQIDVAIQQQKQTVSVAEQDHQSKKHNWEDKHKKTRIYDKTIERFVVNENEVREELEQVEVDDRNNAHIKTRET</sequence>
<dbReference type="GO" id="GO:0071973">
    <property type="term" value="P:bacterial-type flagellum-dependent cell motility"/>
    <property type="evidence" value="ECO:0007669"/>
    <property type="project" value="InterPro"/>
</dbReference>
<dbReference type="Gene3D" id="1.10.287.1700">
    <property type="match status" value="1"/>
</dbReference>
<dbReference type="PANTHER" id="PTHR38786">
    <property type="entry name" value="FLAGELLAR FLIJ PROTEIN"/>
    <property type="match status" value="1"/>
</dbReference>
<evidence type="ECO:0000256" key="2">
    <source>
        <dbReference type="ARBA" id="ARBA00022448"/>
    </source>
</evidence>
<evidence type="ECO:0000256" key="5">
    <source>
        <dbReference type="ARBA" id="ARBA00022795"/>
    </source>
</evidence>
<dbReference type="InterPro" id="IPR053716">
    <property type="entry name" value="Flag_assembly_chemotaxis_eff"/>
</dbReference>
<proteinExistence type="predicted"/>
<dbReference type="Pfam" id="PF02050">
    <property type="entry name" value="FliJ"/>
    <property type="match status" value="1"/>
</dbReference>
<reference evidence="9" key="1">
    <citation type="submission" date="2018-06" db="EMBL/GenBank/DDBJ databases">
        <authorList>
            <person name="Zhirakovskaya E."/>
        </authorList>
    </citation>
    <scope>NUCLEOTIDE SEQUENCE</scope>
</reference>
<gene>
    <name evidence="9" type="ORF">MNBD_GAMMA21-242</name>
</gene>
<dbReference type="AlphaFoldDB" id="A0A3B1AG67"/>
<dbReference type="GO" id="GO:0015031">
    <property type="term" value="P:protein transport"/>
    <property type="evidence" value="ECO:0007669"/>
    <property type="project" value="UniProtKB-KW"/>
</dbReference>
<evidence type="ECO:0000256" key="6">
    <source>
        <dbReference type="ARBA" id="ARBA00022927"/>
    </source>
</evidence>
<accession>A0A3B1AG67</accession>
<dbReference type="NCBIfam" id="TIGR02473">
    <property type="entry name" value="flagell_FliJ"/>
    <property type="match status" value="1"/>
</dbReference>
<dbReference type="GO" id="GO:0006935">
    <property type="term" value="P:chemotaxis"/>
    <property type="evidence" value="ECO:0007669"/>
    <property type="project" value="UniProtKB-KW"/>
</dbReference>
<name>A0A3B1AG67_9ZZZZ</name>
<organism evidence="9">
    <name type="scientific">hydrothermal vent metagenome</name>
    <dbReference type="NCBI Taxonomy" id="652676"/>
    <lineage>
        <taxon>unclassified sequences</taxon>
        <taxon>metagenomes</taxon>
        <taxon>ecological metagenomes</taxon>
    </lineage>
</organism>
<keyword evidence="4" id="KW-0145">Chemotaxis</keyword>
<keyword evidence="8" id="KW-1006">Bacterial flagellum protein export</keyword>
<keyword evidence="2" id="KW-0813">Transport</keyword>
<evidence type="ECO:0008006" key="10">
    <source>
        <dbReference type="Google" id="ProtNLM"/>
    </source>
</evidence>
<keyword evidence="5" id="KW-1005">Bacterial flagellum biogenesis</keyword>
<dbReference type="GO" id="GO:0005886">
    <property type="term" value="C:plasma membrane"/>
    <property type="evidence" value="ECO:0007669"/>
    <property type="project" value="UniProtKB-SubCell"/>
</dbReference>